<evidence type="ECO:0000256" key="1">
    <source>
        <dbReference type="SAM" id="Coils"/>
    </source>
</evidence>
<protein>
    <submittedName>
        <fullName evidence="2">Sulfate transport protein CysZ</fullName>
    </submittedName>
</protein>
<reference evidence="3" key="1">
    <citation type="submission" date="2011-04" db="EMBL/GenBank/DDBJ databases">
        <title>The complete genome of Spirochaeta coccoides DSM 17374.</title>
        <authorList>
            <person name="Lucas S."/>
            <person name="Copeland A."/>
            <person name="Lapidus A."/>
            <person name="Bruce D."/>
            <person name="Goodwin L."/>
            <person name="Pitluck S."/>
            <person name="Peters L."/>
            <person name="Kyrpides N."/>
            <person name="Mavromatis K."/>
            <person name="Pagani I."/>
            <person name="Ivanova N."/>
            <person name="Ovchinnikova G."/>
            <person name="Lu M."/>
            <person name="Detter J.C."/>
            <person name="Tapia R."/>
            <person name="Han C."/>
            <person name="Land M."/>
            <person name="Hauser L."/>
            <person name="Markowitz V."/>
            <person name="Cheng J.-F."/>
            <person name="Hugenholtz P."/>
            <person name="Woyke T."/>
            <person name="Wu D."/>
            <person name="Spring S."/>
            <person name="Schroeder M."/>
            <person name="Brambilla E."/>
            <person name="Klenk H.-P."/>
            <person name="Eisen J.A."/>
        </authorList>
    </citation>
    <scope>NUCLEOTIDE SEQUENCE [LARGE SCALE GENOMIC DNA]</scope>
    <source>
        <strain evidence="3">ATCC BAA-1237 / DSM 17374 / SPN1</strain>
    </source>
</reference>
<dbReference type="RefSeq" id="WP_013739457.1">
    <property type="nucleotide sequence ID" value="NC_015436.1"/>
</dbReference>
<organism evidence="2 3">
    <name type="scientific">Parasphaerochaeta coccoides (strain ATCC BAA-1237 / DSM 17374 / SPN1)</name>
    <name type="common">Sphaerochaeta coccoides</name>
    <dbReference type="NCBI Taxonomy" id="760011"/>
    <lineage>
        <taxon>Bacteria</taxon>
        <taxon>Pseudomonadati</taxon>
        <taxon>Spirochaetota</taxon>
        <taxon>Spirochaetia</taxon>
        <taxon>Spirochaetales</taxon>
        <taxon>Sphaerochaetaceae</taxon>
        <taxon>Parasphaerochaeta</taxon>
    </lineage>
</organism>
<proteinExistence type="predicted"/>
<gene>
    <name evidence="2" type="ordered locus">Spico_0837</name>
</gene>
<keyword evidence="1" id="KW-0175">Coiled coil</keyword>
<feature type="coiled-coil region" evidence="1">
    <location>
        <begin position="36"/>
        <end position="63"/>
    </location>
</feature>
<sequence>MKTQVSDGKTYAVNAKNELVPIEAIKEIDQLRDQVIEKIEDRLIELQQKMENAKAEAMADINEFVRIAGEQHGVNIGGAKGNLSLTSFDGSTQILLAMSDSLDFTEGIHVAKQLIDEYLTDITKDAAADLRILVSKAFRVKQGKLDVKRILELRSYNIEDPRWKKAMDIISDSTKVISSKQCFRLRKRKDSDSSYALVNLDFSTI</sequence>
<accession>F4GHU8</accession>
<dbReference type="OrthoDB" id="7554786at2"/>
<dbReference type="Pfam" id="PF11363">
    <property type="entry name" value="DUF3164"/>
    <property type="match status" value="1"/>
</dbReference>
<dbReference type="KEGG" id="scc:Spico_0837"/>
<dbReference type="STRING" id="760011.Spico_0837"/>
<dbReference type="Proteomes" id="UP000007939">
    <property type="component" value="Chromosome"/>
</dbReference>
<dbReference type="eggNOG" id="ENOG502ZBJ1">
    <property type="taxonomic scope" value="Bacteria"/>
</dbReference>
<name>F4GHU8_PARC1</name>
<keyword evidence="3" id="KW-1185">Reference proteome</keyword>
<dbReference type="EMBL" id="CP002659">
    <property type="protein sequence ID" value="AEC02061.1"/>
    <property type="molecule type" value="Genomic_DNA"/>
</dbReference>
<dbReference type="AlphaFoldDB" id="F4GHU8"/>
<evidence type="ECO:0000313" key="3">
    <source>
        <dbReference type="Proteomes" id="UP000007939"/>
    </source>
</evidence>
<reference evidence="2 3" key="2">
    <citation type="journal article" date="2012" name="Stand. Genomic Sci.">
        <title>Complete genome sequence of the termite hindgut bacterium Spirochaeta coccoides type strain (SPN1(T)), reclassification in the genus Sphaerochaeta as Sphaerochaeta coccoides comb. nov. and emendations of the family Spirochaetaceae and the genus Sphaerochaeta.</title>
        <authorList>
            <person name="Abt B."/>
            <person name="Han C."/>
            <person name="Scheuner C."/>
            <person name="Lu M."/>
            <person name="Lapidus A."/>
            <person name="Nolan M."/>
            <person name="Lucas S."/>
            <person name="Hammon N."/>
            <person name="Deshpande S."/>
            <person name="Cheng J.F."/>
            <person name="Tapia R."/>
            <person name="Goodwin L.A."/>
            <person name="Pitluck S."/>
            <person name="Liolios K."/>
            <person name="Pagani I."/>
            <person name="Ivanova N."/>
            <person name="Mavromatis K."/>
            <person name="Mikhailova N."/>
            <person name="Huntemann M."/>
            <person name="Pati A."/>
            <person name="Chen A."/>
            <person name="Palaniappan K."/>
            <person name="Land M."/>
            <person name="Hauser L."/>
            <person name="Brambilla E.M."/>
            <person name="Rohde M."/>
            <person name="Spring S."/>
            <person name="Gronow S."/>
            <person name="Goker M."/>
            <person name="Woyke T."/>
            <person name="Bristow J."/>
            <person name="Eisen J.A."/>
            <person name="Markowitz V."/>
            <person name="Hugenholtz P."/>
            <person name="Kyrpides N.C."/>
            <person name="Klenk H.P."/>
            <person name="Detter J.C."/>
        </authorList>
    </citation>
    <scope>NUCLEOTIDE SEQUENCE [LARGE SCALE GENOMIC DNA]</scope>
    <source>
        <strain evidence="3">ATCC BAA-1237 / DSM 17374 / SPN1</strain>
    </source>
</reference>
<dbReference type="InterPro" id="IPR021505">
    <property type="entry name" value="Phage_B3_Orf6"/>
</dbReference>
<dbReference type="HOGENOM" id="CLU_086570_1_0_12"/>
<evidence type="ECO:0000313" key="2">
    <source>
        <dbReference type="EMBL" id="AEC02061.1"/>
    </source>
</evidence>